<dbReference type="CDD" id="cd10929">
    <property type="entry name" value="CE4_u5"/>
    <property type="match status" value="1"/>
</dbReference>
<accession>A0ABN1N513</accession>
<comment type="caution">
    <text evidence="2">The sequence shown here is derived from an EMBL/GenBank/DDBJ whole genome shotgun (WGS) entry which is preliminary data.</text>
</comment>
<dbReference type="SUPFAM" id="SSF88713">
    <property type="entry name" value="Glycoside hydrolase/deacetylase"/>
    <property type="match status" value="1"/>
</dbReference>
<dbReference type="Proteomes" id="UP001500469">
    <property type="component" value="Unassembled WGS sequence"/>
</dbReference>
<dbReference type="InterPro" id="IPR011330">
    <property type="entry name" value="Glyco_hydro/deAcase_b/a-brl"/>
</dbReference>
<evidence type="ECO:0000313" key="3">
    <source>
        <dbReference type="Proteomes" id="UP001500469"/>
    </source>
</evidence>
<name>A0ABN1N513_9BACT</name>
<dbReference type="RefSeq" id="WP_343854444.1">
    <property type="nucleotide sequence ID" value="NZ_BAAAFI010000047.1"/>
</dbReference>
<feature type="domain" description="NodB homology" evidence="1">
    <location>
        <begin position="22"/>
        <end position="181"/>
    </location>
</feature>
<dbReference type="InterPro" id="IPR002509">
    <property type="entry name" value="NODB_dom"/>
</dbReference>
<gene>
    <name evidence="2" type="ORF">GCM10009119_38420</name>
</gene>
<keyword evidence="3" id="KW-1185">Reference proteome</keyword>
<organism evidence="2 3">
    <name type="scientific">Algoriphagus jejuensis</name>
    <dbReference type="NCBI Taxonomy" id="419934"/>
    <lineage>
        <taxon>Bacteria</taxon>
        <taxon>Pseudomonadati</taxon>
        <taxon>Bacteroidota</taxon>
        <taxon>Cytophagia</taxon>
        <taxon>Cytophagales</taxon>
        <taxon>Cyclobacteriaceae</taxon>
        <taxon>Algoriphagus</taxon>
    </lineage>
</organism>
<protein>
    <submittedName>
        <fullName evidence="2">Polysaccharide deacetylase family protein</fullName>
    </submittedName>
</protein>
<proteinExistence type="predicted"/>
<dbReference type="Gene3D" id="3.20.20.370">
    <property type="entry name" value="Glycoside hydrolase/deacetylase"/>
    <property type="match status" value="1"/>
</dbReference>
<sequence>MPSSTFTISLDFELLWGIFDKVGNTYDPHYFANTRKLIPEILEVFEKNEIKATWATVGMLFAENEAEWRHYSPVHKPSYRTSKLSAYEFVKKNGLDPAVLFAPELIKKILDTPGQELGSHTFAHFYTLVRGQSPEQFRHDLQASQRISQEKFGVTLKSLVFPRNHLNELYLPICLEEGYTQVRSNPRNWYWQETQYEDLSKKWFRSADCFFPVGQHTLFKLDDLNPLPKEPLLIPASRILRPISKSNTLFNTVRLKRIKNEMSAAAKAQASYHLWWHPHNFATNPAAAMAELRELMLHFQQLREKFGMLSLNMEDLAELAGKKFFSFSEQRSVFSGQ</sequence>
<dbReference type="EMBL" id="BAAAFI010000047">
    <property type="protein sequence ID" value="GAA0880872.1"/>
    <property type="molecule type" value="Genomic_DNA"/>
</dbReference>
<evidence type="ECO:0000313" key="2">
    <source>
        <dbReference type="EMBL" id="GAA0880872.1"/>
    </source>
</evidence>
<dbReference type="Pfam" id="PF01522">
    <property type="entry name" value="Polysacc_deac_1"/>
    <property type="match status" value="1"/>
</dbReference>
<evidence type="ECO:0000259" key="1">
    <source>
        <dbReference type="Pfam" id="PF01522"/>
    </source>
</evidence>
<reference evidence="2 3" key="1">
    <citation type="journal article" date="2019" name="Int. J. Syst. Evol. Microbiol.">
        <title>The Global Catalogue of Microorganisms (GCM) 10K type strain sequencing project: providing services to taxonomists for standard genome sequencing and annotation.</title>
        <authorList>
            <consortium name="The Broad Institute Genomics Platform"/>
            <consortium name="The Broad Institute Genome Sequencing Center for Infectious Disease"/>
            <person name="Wu L."/>
            <person name="Ma J."/>
        </authorList>
    </citation>
    <scope>NUCLEOTIDE SEQUENCE [LARGE SCALE GENOMIC DNA]</scope>
    <source>
        <strain evidence="2 3">JCM 16112</strain>
    </source>
</reference>